<dbReference type="Proteomes" id="UP001217476">
    <property type="component" value="Chromosome"/>
</dbReference>
<accession>A0AAJ6B044</accession>
<sequence length="221" mass="24193">MADISSFPQVPTTVWWGVRNLLNKTPRATVSDDLLGVELGVQQAAARQYVSELKRIGILSEDNKATDLAHKWRMQDSYSEAVSEILDRCYGDSLRTVAPDPSERAKAVDWFQRQGLGEGSARNKAASYFLIASPEPGEAPARPASSTQAKPRKAVPASKVSTENLSLKSESQVDQKNHSQFQGAFPVNLNLQIHISADASTDQIEAIFSSMRKHLGNARLS</sequence>
<name>A0AAJ6B044_9HYPH</name>
<feature type="region of interest" description="Disordered" evidence="1">
    <location>
        <begin position="134"/>
        <end position="178"/>
    </location>
</feature>
<dbReference type="AlphaFoldDB" id="A0AAJ6B044"/>
<gene>
    <name evidence="2" type="ORF">P0Y65_16660</name>
</gene>
<organism evidence="2 3">
    <name type="scientific">Candidatus Devosia phytovorans</name>
    <dbReference type="NCBI Taxonomy" id="3121372"/>
    <lineage>
        <taxon>Bacteria</taxon>
        <taxon>Pseudomonadati</taxon>
        <taxon>Pseudomonadota</taxon>
        <taxon>Alphaproteobacteria</taxon>
        <taxon>Hyphomicrobiales</taxon>
        <taxon>Devosiaceae</taxon>
        <taxon>Devosia</taxon>
    </lineage>
</organism>
<evidence type="ECO:0000256" key="1">
    <source>
        <dbReference type="SAM" id="MobiDB-lite"/>
    </source>
</evidence>
<reference evidence="2" key="1">
    <citation type="submission" date="2023-03" db="EMBL/GenBank/DDBJ databases">
        <title>Andean soil-derived lignocellulolytic bacterial consortium as a source of novel taxa and putative plastic-active enzymes.</title>
        <authorList>
            <person name="Diaz-Garcia L."/>
            <person name="Chuvochina M."/>
            <person name="Feuerriegel G."/>
            <person name="Bunk B."/>
            <person name="Sproer C."/>
            <person name="Streit W.R."/>
            <person name="Rodriguez L.M."/>
            <person name="Overmann J."/>
            <person name="Jimenez D.J."/>
        </authorList>
    </citation>
    <scope>NUCLEOTIDE SEQUENCE</scope>
    <source>
        <strain evidence="2">MAG 4196</strain>
    </source>
</reference>
<dbReference type="InterPro" id="IPR035235">
    <property type="entry name" value="DUF5343"/>
</dbReference>
<feature type="compositionally biased region" description="Polar residues" evidence="1">
    <location>
        <begin position="159"/>
        <end position="170"/>
    </location>
</feature>
<proteinExistence type="predicted"/>
<dbReference type="Pfam" id="PF17278">
    <property type="entry name" value="DUF5343"/>
    <property type="match status" value="1"/>
</dbReference>
<evidence type="ECO:0000313" key="3">
    <source>
        <dbReference type="Proteomes" id="UP001217476"/>
    </source>
</evidence>
<dbReference type="EMBL" id="CP119312">
    <property type="protein sequence ID" value="WEK03804.1"/>
    <property type="molecule type" value="Genomic_DNA"/>
</dbReference>
<evidence type="ECO:0000313" key="2">
    <source>
        <dbReference type="EMBL" id="WEK03804.1"/>
    </source>
</evidence>
<protein>
    <submittedName>
        <fullName evidence="2">DUF5343 domain-containing protein</fullName>
    </submittedName>
</protein>